<name>A0ABD1UEE1_9LAMI</name>
<comment type="caution">
    <text evidence="2">The sequence shown here is derived from an EMBL/GenBank/DDBJ whole genome shotgun (WGS) entry which is preliminary data.</text>
</comment>
<keyword evidence="3" id="KW-1185">Reference proteome</keyword>
<gene>
    <name evidence="2" type="ORF">Fot_27279</name>
</gene>
<evidence type="ECO:0000313" key="2">
    <source>
        <dbReference type="EMBL" id="KAL2523356.1"/>
    </source>
</evidence>
<protein>
    <recommendedName>
        <fullName evidence="4">Bidirectional sugar transporter SWEET</fullName>
    </recommendedName>
</protein>
<organism evidence="2 3">
    <name type="scientific">Forsythia ovata</name>
    <dbReference type="NCBI Taxonomy" id="205694"/>
    <lineage>
        <taxon>Eukaryota</taxon>
        <taxon>Viridiplantae</taxon>
        <taxon>Streptophyta</taxon>
        <taxon>Embryophyta</taxon>
        <taxon>Tracheophyta</taxon>
        <taxon>Spermatophyta</taxon>
        <taxon>Magnoliopsida</taxon>
        <taxon>eudicotyledons</taxon>
        <taxon>Gunneridae</taxon>
        <taxon>Pentapetalae</taxon>
        <taxon>asterids</taxon>
        <taxon>lamiids</taxon>
        <taxon>Lamiales</taxon>
        <taxon>Oleaceae</taxon>
        <taxon>Forsythieae</taxon>
        <taxon>Forsythia</taxon>
    </lineage>
</organism>
<dbReference type="AlphaFoldDB" id="A0ABD1UEE1"/>
<reference evidence="3" key="1">
    <citation type="submission" date="2024-07" db="EMBL/GenBank/DDBJ databases">
        <title>Two chromosome-level genome assemblies of Korean endemic species Abeliophyllum distichum and Forsythia ovata (Oleaceae).</title>
        <authorList>
            <person name="Jang H."/>
        </authorList>
    </citation>
    <scope>NUCLEOTIDE SEQUENCE [LARGE SCALE GENOMIC DNA]</scope>
</reference>
<feature type="transmembrane region" description="Helical" evidence="1">
    <location>
        <begin position="57"/>
        <end position="79"/>
    </location>
</feature>
<dbReference type="EMBL" id="JBFOLJ010000007">
    <property type="protein sequence ID" value="KAL2523356.1"/>
    <property type="molecule type" value="Genomic_DNA"/>
</dbReference>
<sequence>MAHGAQALARTIIGIIGLERCSKQRALSSCHFGYAWLVLRMESFGSHMLFLKTFDPYIATGNGIGAILGFIQLCVYIYFSCCRKTTLEGVKPSEVQLQKTKADWTLSAPPV</sequence>
<evidence type="ECO:0000256" key="1">
    <source>
        <dbReference type="SAM" id="Phobius"/>
    </source>
</evidence>
<evidence type="ECO:0000313" key="3">
    <source>
        <dbReference type="Proteomes" id="UP001604277"/>
    </source>
</evidence>
<keyword evidence="1" id="KW-1133">Transmembrane helix</keyword>
<proteinExistence type="predicted"/>
<keyword evidence="1" id="KW-0812">Transmembrane</keyword>
<evidence type="ECO:0008006" key="4">
    <source>
        <dbReference type="Google" id="ProtNLM"/>
    </source>
</evidence>
<dbReference type="Proteomes" id="UP001604277">
    <property type="component" value="Unassembled WGS sequence"/>
</dbReference>
<keyword evidence="1" id="KW-0472">Membrane</keyword>
<accession>A0ABD1UEE1</accession>